<evidence type="ECO:0000313" key="12">
    <source>
        <dbReference type="EMBL" id="KAH7127091.1"/>
    </source>
</evidence>
<feature type="binding site" evidence="10">
    <location>
        <position position="390"/>
    </location>
    <ligand>
        <name>[4Fe-4S] cluster</name>
        <dbReference type="ChEBI" id="CHEBI:49883"/>
    </ligand>
</feature>
<proteinExistence type="inferred from homology"/>
<evidence type="ECO:0000256" key="1">
    <source>
        <dbReference type="ARBA" id="ARBA00010564"/>
    </source>
</evidence>
<feature type="binding site" evidence="10">
    <location>
        <position position="448"/>
    </location>
    <ligand>
        <name>[4Fe-4S] cluster</name>
        <dbReference type="ChEBI" id="CHEBI:49883"/>
    </ligand>
</feature>
<dbReference type="GO" id="GO:0003677">
    <property type="term" value="F:DNA binding"/>
    <property type="evidence" value="ECO:0007669"/>
    <property type="project" value="UniProtKB-UniRule"/>
</dbReference>
<dbReference type="GO" id="GO:0006270">
    <property type="term" value="P:DNA replication initiation"/>
    <property type="evidence" value="ECO:0007669"/>
    <property type="project" value="TreeGrafter"/>
</dbReference>
<dbReference type="PANTHER" id="PTHR10537:SF3">
    <property type="entry name" value="DNA PRIMASE LARGE SUBUNIT"/>
    <property type="match status" value="1"/>
</dbReference>
<dbReference type="EMBL" id="JAGMWT010000006">
    <property type="protein sequence ID" value="KAH7127091.1"/>
    <property type="molecule type" value="Genomic_DNA"/>
</dbReference>
<feature type="domain" description="DNA primase large subunit C-terminal" evidence="11">
    <location>
        <begin position="301"/>
        <end position="484"/>
    </location>
</feature>
<dbReference type="Pfam" id="PF26466">
    <property type="entry name" value="DNA_primase_lrg_N"/>
    <property type="match status" value="1"/>
</dbReference>
<evidence type="ECO:0000256" key="4">
    <source>
        <dbReference type="ARBA" id="ARBA00022705"/>
    </source>
</evidence>
<comment type="function">
    <text evidence="9">DNA primase is the polymerase that synthesizes small RNA primers for the Okazaki fragments made during discontinuous DNA replication.</text>
</comment>
<comment type="cofactor">
    <cofactor evidence="9">
        <name>[4Fe-4S] cluster</name>
        <dbReference type="ChEBI" id="CHEBI:49883"/>
    </cofactor>
    <text evidence="9">Binds 1 [4Fe-4S] cluster.</text>
</comment>
<dbReference type="InterPro" id="IPR007238">
    <property type="entry name" value="DNA_primase_lsu_euk/arc"/>
</dbReference>
<dbReference type="Pfam" id="PF04104">
    <property type="entry name" value="DNA_primase_lrg"/>
    <property type="match status" value="1"/>
</dbReference>
<dbReference type="CDD" id="cd07322">
    <property type="entry name" value="PriL_PriS_Eukaryotic"/>
    <property type="match status" value="1"/>
</dbReference>
<protein>
    <recommendedName>
        <fullName evidence="9">DNA primase large subunit</fullName>
    </recommendedName>
</protein>
<dbReference type="Proteomes" id="UP000700596">
    <property type="component" value="Unassembled WGS sequence"/>
</dbReference>
<evidence type="ECO:0000256" key="7">
    <source>
        <dbReference type="ARBA" id="ARBA00023014"/>
    </source>
</evidence>
<evidence type="ECO:0000256" key="10">
    <source>
        <dbReference type="PIRSR" id="PIRSR009449-1"/>
    </source>
</evidence>
<accession>A0A9P9DZ42</accession>
<dbReference type="GO" id="GO:0005658">
    <property type="term" value="C:alpha DNA polymerase:primase complex"/>
    <property type="evidence" value="ECO:0007669"/>
    <property type="project" value="UniProtKB-ARBA"/>
</dbReference>
<evidence type="ECO:0000259" key="11">
    <source>
        <dbReference type="Pfam" id="PF04104"/>
    </source>
</evidence>
<name>A0A9P9DZ42_9PLEO</name>
<feature type="binding site" evidence="10">
    <location>
        <position position="307"/>
    </location>
    <ligand>
        <name>[4Fe-4S] cluster</name>
        <dbReference type="ChEBI" id="CHEBI:49883"/>
    </ligand>
</feature>
<feature type="binding site" evidence="10">
    <location>
        <position position="407"/>
    </location>
    <ligand>
        <name>[4Fe-4S] cluster</name>
        <dbReference type="ChEBI" id="CHEBI:49883"/>
    </ligand>
</feature>
<comment type="caution">
    <text evidence="12">The sequence shown here is derived from an EMBL/GenBank/DDBJ whole genome shotgun (WGS) entry which is preliminary data.</text>
</comment>
<sequence>MIRHDYSRVDPKRRANLDYRKKQFAKAEFQQQDYENRLNYYILPPTAEITLEEFETWAISRLKVLSELESCSFRNRSSEETTEYMKSILAKHLPLARNSSGSSSAHHRAIQLERRKDHYSHFILRLAFSSTDDLRRRFSRLETMLFRIRFSDIDDAEERRRFVKTLELDWEEVTEEEKSEFGTELAAASGSKNSENQEWFKVDWERVPELVEQRRVFLMRGKAFVPQKEQASLVVAEFTKRLDEALELTSRALPRLDEDDRLAPILAHLSQSFNAPDAQYSSESAIDGVSAPTAASIDTISTHFPLCMQNLHSVLRRDSHLKHYGRLQYTLFLKGIGLSLEECIVFWRRSFKLITDDKFAKEYRYNIRHSYGDVGGDSNRRGRGYTPYSCHKILTEPLPGPGQAHGCPYRTFTQDNLMAVLQRTGVNDRDLLKTVKEDVQRQRYHVACNRVFEYAHKKEIKTVKENGSWSLADLDTIVHPNTYFKRSWMLKHLGEGNVGMVGDGGKMEE</sequence>
<evidence type="ECO:0000256" key="9">
    <source>
        <dbReference type="PIRNR" id="PIRNR009449"/>
    </source>
</evidence>
<evidence type="ECO:0000313" key="13">
    <source>
        <dbReference type="Proteomes" id="UP000700596"/>
    </source>
</evidence>
<keyword evidence="6 9" id="KW-0408">Iron</keyword>
<organism evidence="12 13">
    <name type="scientific">Dendryphion nanum</name>
    <dbReference type="NCBI Taxonomy" id="256645"/>
    <lineage>
        <taxon>Eukaryota</taxon>
        <taxon>Fungi</taxon>
        <taxon>Dikarya</taxon>
        <taxon>Ascomycota</taxon>
        <taxon>Pezizomycotina</taxon>
        <taxon>Dothideomycetes</taxon>
        <taxon>Pleosporomycetidae</taxon>
        <taxon>Pleosporales</taxon>
        <taxon>Torulaceae</taxon>
        <taxon>Dendryphion</taxon>
    </lineage>
</organism>
<gene>
    <name evidence="12" type="ORF">B0J11DRAFT_486102</name>
</gene>
<comment type="similarity">
    <text evidence="1 9">Belongs to the eukaryotic-type primase large subunit family.</text>
</comment>
<keyword evidence="5 9" id="KW-0479">Metal-binding</keyword>
<evidence type="ECO:0000256" key="3">
    <source>
        <dbReference type="ARBA" id="ARBA00022515"/>
    </source>
</evidence>
<evidence type="ECO:0000256" key="6">
    <source>
        <dbReference type="ARBA" id="ARBA00023004"/>
    </source>
</evidence>
<evidence type="ECO:0000256" key="5">
    <source>
        <dbReference type="ARBA" id="ARBA00022723"/>
    </source>
</evidence>
<keyword evidence="8 9" id="KW-0238">DNA-binding</keyword>
<dbReference type="FunFam" id="1.20.930.80:FF:000003">
    <property type="entry name" value="DNA primase large subunit"/>
    <property type="match status" value="1"/>
</dbReference>
<dbReference type="AlphaFoldDB" id="A0A9P9DZ42"/>
<keyword evidence="3 9" id="KW-0639">Primosome</keyword>
<dbReference type="Gene3D" id="1.20.930.80">
    <property type="match status" value="1"/>
</dbReference>
<dbReference type="GO" id="GO:0006269">
    <property type="term" value="P:DNA replication, synthesis of primer"/>
    <property type="evidence" value="ECO:0007669"/>
    <property type="project" value="UniProtKB-KW"/>
</dbReference>
<keyword evidence="4 9" id="KW-0235">DNA replication</keyword>
<dbReference type="GO" id="GO:0051539">
    <property type="term" value="F:4 iron, 4 sulfur cluster binding"/>
    <property type="evidence" value="ECO:0007669"/>
    <property type="project" value="UniProtKB-UniRule"/>
</dbReference>
<dbReference type="PANTHER" id="PTHR10537">
    <property type="entry name" value="DNA PRIMASE LARGE SUBUNIT"/>
    <property type="match status" value="1"/>
</dbReference>
<keyword evidence="13" id="KW-1185">Reference proteome</keyword>
<dbReference type="OrthoDB" id="421393at2759"/>
<dbReference type="PIRSF" id="PIRSF009449">
    <property type="entry name" value="DNA_primase_large_subunit"/>
    <property type="match status" value="1"/>
</dbReference>
<evidence type="ECO:0000256" key="2">
    <source>
        <dbReference type="ARBA" id="ARBA00022485"/>
    </source>
</evidence>
<dbReference type="GO" id="GO:0046872">
    <property type="term" value="F:metal ion binding"/>
    <property type="evidence" value="ECO:0007669"/>
    <property type="project" value="UniProtKB-UniRule"/>
</dbReference>
<keyword evidence="7 9" id="KW-0411">Iron-sulfur</keyword>
<keyword evidence="2 9" id="KW-0004">4Fe-4S</keyword>
<evidence type="ECO:0000256" key="8">
    <source>
        <dbReference type="ARBA" id="ARBA00023125"/>
    </source>
</evidence>
<dbReference type="InterPro" id="IPR016558">
    <property type="entry name" value="DNA_primase_lsu_euk"/>
</dbReference>
<reference evidence="12" key="1">
    <citation type="journal article" date="2021" name="Nat. Commun.">
        <title>Genetic determinants of endophytism in the Arabidopsis root mycobiome.</title>
        <authorList>
            <person name="Mesny F."/>
            <person name="Miyauchi S."/>
            <person name="Thiergart T."/>
            <person name="Pickel B."/>
            <person name="Atanasova L."/>
            <person name="Karlsson M."/>
            <person name="Huettel B."/>
            <person name="Barry K.W."/>
            <person name="Haridas S."/>
            <person name="Chen C."/>
            <person name="Bauer D."/>
            <person name="Andreopoulos W."/>
            <person name="Pangilinan J."/>
            <person name="LaButti K."/>
            <person name="Riley R."/>
            <person name="Lipzen A."/>
            <person name="Clum A."/>
            <person name="Drula E."/>
            <person name="Henrissat B."/>
            <person name="Kohler A."/>
            <person name="Grigoriev I.V."/>
            <person name="Martin F.M."/>
            <person name="Hacquard S."/>
        </authorList>
    </citation>
    <scope>NUCLEOTIDE SEQUENCE</scope>
    <source>
        <strain evidence="12">MPI-CAGE-CH-0243</strain>
    </source>
</reference>
<dbReference type="InterPro" id="IPR058560">
    <property type="entry name" value="DNA_primase_C"/>
</dbReference>